<feature type="domain" description="SWIM-type" evidence="3">
    <location>
        <begin position="157"/>
        <end position="191"/>
    </location>
</feature>
<keyword evidence="1" id="KW-0479">Metal-binding</keyword>
<dbReference type="Proteomes" id="UP001208689">
    <property type="component" value="Chromosome"/>
</dbReference>
<gene>
    <name evidence="4" type="ORF">NEF87_003016</name>
</gene>
<keyword evidence="1" id="KW-0863">Zinc-finger</keyword>
<dbReference type="EMBL" id="CP104013">
    <property type="protein sequence ID" value="UYP46731.1"/>
    <property type="molecule type" value="Genomic_DNA"/>
</dbReference>
<organism evidence="4 5">
    <name type="scientific">Candidatus Lokiarchaeum ossiferum</name>
    <dbReference type="NCBI Taxonomy" id="2951803"/>
    <lineage>
        <taxon>Archaea</taxon>
        <taxon>Promethearchaeati</taxon>
        <taxon>Promethearchaeota</taxon>
        <taxon>Promethearchaeia</taxon>
        <taxon>Promethearchaeales</taxon>
        <taxon>Promethearchaeaceae</taxon>
        <taxon>Candidatus Lokiarchaeum</taxon>
    </lineage>
</organism>
<dbReference type="Pfam" id="PF04434">
    <property type="entry name" value="SWIM"/>
    <property type="match status" value="1"/>
</dbReference>
<proteinExistence type="predicted"/>
<dbReference type="PANTHER" id="PTHR38133">
    <property type="entry name" value="SLR1429 PROTEIN"/>
    <property type="match status" value="1"/>
</dbReference>
<dbReference type="InterPro" id="IPR007527">
    <property type="entry name" value="Znf_SWIM"/>
</dbReference>
<keyword evidence="1" id="KW-0862">Zinc</keyword>
<name>A0ABY6HTI8_9ARCH</name>
<feature type="compositionally biased region" description="Basic and acidic residues" evidence="2">
    <location>
        <begin position="21"/>
        <end position="42"/>
    </location>
</feature>
<evidence type="ECO:0000313" key="5">
    <source>
        <dbReference type="Proteomes" id="UP001208689"/>
    </source>
</evidence>
<keyword evidence="5" id="KW-1185">Reference proteome</keyword>
<accession>A0ABY6HTI8</accession>
<dbReference type="PROSITE" id="PS50966">
    <property type="entry name" value="ZF_SWIM"/>
    <property type="match status" value="1"/>
</dbReference>
<dbReference type="PANTHER" id="PTHR38133:SF1">
    <property type="entry name" value="SLR1429 PROTEIN"/>
    <property type="match status" value="1"/>
</dbReference>
<evidence type="ECO:0000313" key="4">
    <source>
        <dbReference type="EMBL" id="UYP46731.1"/>
    </source>
</evidence>
<evidence type="ECO:0000256" key="1">
    <source>
        <dbReference type="PROSITE-ProRule" id="PRU00325"/>
    </source>
</evidence>
<evidence type="ECO:0000256" key="2">
    <source>
        <dbReference type="SAM" id="MobiDB-lite"/>
    </source>
</evidence>
<protein>
    <recommendedName>
        <fullName evidence="3">SWIM-type domain-containing protein</fullName>
    </recommendedName>
</protein>
<feature type="region of interest" description="Disordered" evidence="2">
    <location>
        <begin position="1"/>
        <end position="42"/>
    </location>
</feature>
<reference evidence="4" key="1">
    <citation type="submission" date="2022-09" db="EMBL/GenBank/DDBJ databases">
        <title>Actin cytoskeleton and complex cell architecture in an #Asgard archaeon.</title>
        <authorList>
            <person name="Ponce Toledo R.I."/>
            <person name="Schleper C."/>
            <person name="Rodrigues Oliveira T."/>
            <person name="Wollweber F."/>
            <person name="Xu J."/>
            <person name="Rittmann S."/>
            <person name="Klingl A."/>
            <person name="Pilhofer M."/>
        </authorList>
    </citation>
    <scope>NUCLEOTIDE SEQUENCE</scope>
    <source>
        <strain evidence="4">B-35</strain>
    </source>
</reference>
<sequence>MAKKENNSPTSFRKLTKNAHRKDPASYRSKTPQDRRRKQSEIEDIKNQLRSFARTEWGRRWVNSILEYGRPFRMQRGLRYAQEERISNLTITPGLIFASVQGTAPMPYRVKIHFDPIPKRGWEGIIGLIAEKARYIIKLLENQMPQDVEEIFNEKGFPLYPSPNRTLNATCSCPDKAVPCKHIAATTLYVARVMDFDPFLILKLRGMDKDEILQQLQTVRSCSQQPIAKSIKKLHQMIDFSEDSFDYPSITAEDIQEIPFSKSDKSMQIGFKFSPPKNVIETLDNIGIAPNLEQPDSFQLILRDLYLGITKKMYQTAVTLETKPKTKREKKTTRKRN</sequence>
<evidence type="ECO:0000259" key="3">
    <source>
        <dbReference type="PROSITE" id="PS50966"/>
    </source>
</evidence>